<keyword evidence="2" id="KW-1185">Reference proteome</keyword>
<sequence>MDFSSDEQQFLSNLFKGQAKQQLPANKRLTVQSDIPAKIANLFINAKLTLLAEVGHYQLWFPLEFKTDESGLLTPILSSPEVIDTTGTQRSWRLDNLNIQSDGFKIESISSTGIFLKPISNKVPLITHHRMQFYLPNKKHIIISIEPVRQNKQGIAAKITHIHEGKDHLRDYLFSVHKRQYVNLYTAIA</sequence>
<evidence type="ECO:0000313" key="2">
    <source>
        <dbReference type="Proteomes" id="UP000037848"/>
    </source>
</evidence>
<gene>
    <name evidence="1" type="ORF">ADS77_18145</name>
</gene>
<organism evidence="1 2">
    <name type="scientific">Pseudoalteromonas porphyrae</name>
    <dbReference type="NCBI Taxonomy" id="187330"/>
    <lineage>
        <taxon>Bacteria</taxon>
        <taxon>Pseudomonadati</taxon>
        <taxon>Pseudomonadota</taxon>
        <taxon>Gammaproteobacteria</taxon>
        <taxon>Alteromonadales</taxon>
        <taxon>Pseudoalteromonadaceae</taxon>
        <taxon>Pseudoalteromonas</taxon>
    </lineage>
</organism>
<comment type="caution">
    <text evidence="1">The sequence shown here is derived from an EMBL/GenBank/DDBJ whole genome shotgun (WGS) entry which is preliminary data.</text>
</comment>
<dbReference type="RefSeq" id="WP_054455684.1">
    <property type="nucleotide sequence ID" value="NZ_LHPH01000026.1"/>
</dbReference>
<name>A0A0N0LVI5_9GAMM</name>
<proteinExistence type="predicted"/>
<dbReference type="OrthoDB" id="6398247at2"/>
<protein>
    <submittedName>
        <fullName evidence="1">Uncharacterized protein</fullName>
    </submittedName>
</protein>
<reference evidence="1 2" key="1">
    <citation type="submission" date="2015-08" db="EMBL/GenBank/DDBJ databases">
        <title>Draft Genome Sequence of Pseudoalteromonas porphyrae UCD-SED14.</title>
        <authorList>
            <person name="Coil D.A."/>
            <person name="Jospin G."/>
            <person name="Lee R.D."/>
            <person name="Eisen J.A."/>
        </authorList>
    </citation>
    <scope>NUCLEOTIDE SEQUENCE [LARGE SCALE GENOMIC DNA]</scope>
    <source>
        <strain evidence="1 2">UCD-SED14</strain>
    </source>
</reference>
<dbReference type="AlphaFoldDB" id="A0A0N0LVI5"/>
<dbReference type="EMBL" id="LHPH01000026">
    <property type="protein sequence ID" value="KPH58301.1"/>
    <property type="molecule type" value="Genomic_DNA"/>
</dbReference>
<accession>A0A0N0LVI5</accession>
<dbReference type="Proteomes" id="UP000037848">
    <property type="component" value="Unassembled WGS sequence"/>
</dbReference>
<dbReference type="PATRIC" id="fig|187330.3.peg.2279"/>
<evidence type="ECO:0000313" key="1">
    <source>
        <dbReference type="EMBL" id="KPH58301.1"/>
    </source>
</evidence>